<reference evidence="3" key="2">
    <citation type="submission" date="2022-03" db="EMBL/GenBank/DDBJ databases">
        <title>Draft title - Genomic analysis of global carrot germplasm unveils the trajectory of domestication and the origin of high carotenoid orange carrot.</title>
        <authorList>
            <person name="Iorizzo M."/>
            <person name="Ellison S."/>
            <person name="Senalik D."/>
            <person name="Macko-Podgorni A."/>
            <person name="Grzebelus D."/>
            <person name="Bostan H."/>
            <person name="Rolling W."/>
            <person name="Curaba J."/>
            <person name="Simon P."/>
        </authorList>
    </citation>
    <scope>NUCLEOTIDE SEQUENCE</scope>
    <source>
        <tissue evidence="3">Leaf</tissue>
    </source>
</reference>
<dbReference type="Pfam" id="PF13960">
    <property type="entry name" value="DUF4218"/>
    <property type="match status" value="1"/>
</dbReference>
<dbReference type="EMBL" id="CP093346">
    <property type="protein sequence ID" value="WOG95220.1"/>
    <property type="molecule type" value="Genomic_DNA"/>
</dbReference>
<evidence type="ECO:0000313" key="3">
    <source>
        <dbReference type="EMBL" id="WOG95220.1"/>
    </source>
</evidence>
<feature type="region of interest" description="Disordered" evidence="1">
    <location>
        <begin position="115"/>
        <end position="165"/>
    </location>
</feature>
<proteinExistence type="predicted"/>
<evidence type="ECO:0000259" key="2">
    <source>
        <dbReference type="Pfam" id="PF13960"/>
    </source>
</evidence>
<dbReference type="PANTHER" id="PTHR48451:SF1">
    <property type="entry name" value="DUF4218 DOMAIN-CONTAINING PROTEIN"/>
    <property type="match status" value="1"/>
</dbReference>
<dbReference type="Proteomes" id="UP000077755">
    <property type="component" value="Chromosome 4"/>
</dbReference>
<reference evidence="3" key="1">
    <citation type="journal article" date="2016" name="Nat. Genet.">
        <title>A high-quality carrot genome assembly provides new insights into carotenoid accumulation and asterid genome evolution.</title>
        <authorList>
            <person name="Iorizzo M."/>
            <person name="Ellison S."/>
            <person name="Senalik D."/>
            <person name="Zeng P."/>
            <person name="Satapoomin P."/>
            <person name="Huang J."/>
            <person name="Bowman M."/>
            <person name="Iovene M."/>
            <person name="Sanseverino W."/>
            <person name="Cavagnaro P."/>
            <person name="Yildiz M."/>
            <person name="Macko-Podgorni A."/>
            <person name="Moranska E."/>
            <person name="Grzebelus E."/>
            <person name="Grzebelus D."/>
            <person name="Ashrafi H."/>
            <person name="Zheng Z."/>
            <person name="Cheng S."/>
            <person name="Spooner D."/>
            <person name="Van Deynze A."/>
            <person name="Simon P."/>
        </authorList>
    </citation>
    <scope>NUCLEOTIDE SEQUENCE</scope>
    <source>
        <tissue evidence="3">Leaf</tissue>
    </source>
</reference>
<protein>
    <recommendedName>
        <fullName evidence="2">DUF4218 domain-containing protein</fullName>
    </recommendedName>
</protein>
<dbReference type="PANTHER" id="PTHR48451">
    <property type="entry name" value="DUF4218 DOMAIN-CONTAINING PROTEIN"/>
    <property type="match status" value="1"/>
</dbReference>
<feature type="domain" description="DUF4218" evidence="2">
    <location>
        <begin position="1"/>
        <end position="56"/>
    </location>
</feature>
<keyword evidence="4" id="KW-1185">Reference proteome</keyword>
<feature type="compositionally biased region" description="Acidic residues" evidence="1">
    <location>
        <begin position="121"/>
        <end position="141"/>
    </location>
</feature>
<gene>
    <name evidence="3" type="ORF">DCAR_0414526</name>
</gene>
<organism evidence="3 4">
    <name type="scientific">Daucus carota subsp. sativus</name>
    <name type="common">Carrot</name>
    <dbReference type="NCBI Taxonomy" id="79200"/>
    <lineage>
        <taxon>Eukaryota</taxon>
        <taxon>Viridiplantae</taxon>
        <taxon>Streptophyta</taxon>
        <taxon>Embryophyta</taxon>
        <taxon>Tracheophyta</taxon>
        <taxon>Spermatophyta</taxon>
        <taxon>Magnoliopsida</taxon>
        <taxon>eudicotyledons</taxon>
        <taxon>Gunneridae</taxon>
        <taxon>Pentapetalae</taxon>
        <taxon>asterids</taxon>
        <taxon>campanulids</taxon>
        <taxon>Apiales</taxon>
        <taxon>Apiaceae</taxon>
        <taxon>Apioideae</taxon>
        <taxon>Scandiceae</taxon>
        <taxon>Daucinae</taxon>
        <taxon>Daucus</taxon>
        <taxon>Daucus sect. Daucus</taxon>
    </lineage>
</organism>
<sequence>MYLFERFSRHLKNNVKNKAQVEGSICNAFLVEEASNFCSHYFEKHIHTRHRKVPRNDPRGNEEKYEVNISIFSHPGRAHGKVTTRYLDDREYVAANNYFLFNCHEVAPYTHEDIPTRLNDEEGGEMDLNDDEETPEEEILDESGKDFYLSDQSDDNDSGDDDFLN</sequence>
<evidence type="ECO:0000256" key="1">
    <source>
        <dbReference type="SAM" id="MobiDB-lite"/>
    </source>
</evidence>
<dbReference type="InterPro" id="IPR025452">
    <property type="entry name" value="DUF4218"/>
</dbReference>
<feature type="compositionally biased region" description="Acidic residues" evidence="1">
    <location>
        <begin position="152"/>
        <end position="165"/>
    </location>
</feature>
<name>A0AAF1AWV0_DAUCS</name>
<dbReference type="AlphaFoldDB" id="A0AAF1AWV0"/>
<evidence type="ECO:0000313" key="4">
    <source>
        <dbReference type="Proteomes" id="UP000077755"/>
    </source>
</evidence>
<accession>A0AAF1AWV0</accession>